<evidence type="ECO:0000256" key="4">
    <source>
        <dbReference type="ARBA" id="ARBA00012640"/>
    </source>
</evidence>
<comment type="cofactor">
    <cofactor evidence="1">
        <name>Mg(2+)</name>
        <dbReference type="ChEBI" id="CHEBI:18420"/>
    </cofactor>
</comment>
<dbReference type="GO" id="GO:0005737">
    <property type="term" value="C:cytoplasm"/>
    <property type="evidence" value="ECO:0007669"/>
    <property type="project" value="TreeGrafter"/>
</dbReference>
<dbReference type="InterPro" id="IPR050582">
    <property type="entry name" value="HAD-like_SerB"/>
</dbReference>
<evidence type="ECO:0000256" key="8">
    <source>
        <dbReference type="ARBA" id="ARBA00022842"/>
    </source>
</evidence>
<dbReference type="NCBIfam" id="TIGR00338">
    <property type="entry name" value="serB"/>
    <property type="match status" value="1"/>
</dbReference>
<comment type="pathway">
    <text evidence="2">Amino-acid biosynthesis; L-serine biosynthesis; L-serine from 3-phospho-D-glycerate: step 3/3.</text>
</comment>
<keyword evidence="5" id="KW-0028">Amino-acid biosynthesis</keyword>
<dbReference type="InterPro" id="IPR036412">
    <property type="entry name" value="HAD-like_sf"/>
</dbReference>
<evidence type="ECO:0000256" key="1">
    <source>
        <dbReference type="ARBA" id="ARBA00001946"/>
    </source>
</evidence>
<dbReference type="SUPFAM" id="SSF56784">
    <property type="entry name" value="HAD-like"/>
    <property type="match status" value="1"/>
</dbReference>
<evidence type="ECO:0000256" key="9">
    <source>
        <dbReference type="ARBA" id="ARBA00023299"/>
    </source>
</evidence>
<dbReference type="GO" id="GO:0000287">
    <property type="term" value="F:magnesium ion binding"/>
    <property type="evidence" value="ECO:0007669"/>
    <property type="project" value="TreeGrafter"/>
</dbReference>
<evidence type="ECO:0000256" key="3">
    <source>
        <dbReference type="ARBA" id="ARBA00009184"/>
    </source>
</evidence>
<organism evidence="11">
    <name type="scientific">hydrothermal vent metagenome</name>
    <dbReference type="NCBI Taxonomy" id="652676"/>
    <lineage>
        <taxon>unclassified sequences</taxon>
        <taxon>metagenomes</taxon>
        <taxon>ecological metagenomes</taxon>
    </lineage>
</organism>
<keyword evidence="9" id="KW-0718">Serine biosynthesis</keyword>
<dbReference type="PANTHER" id="PTHR43344">
    <property type="entry name" value="PHOSPHOSERINE PHOSPHATASE"/>
    <property type="match status" value="1"/>
</dbReference>
<evidence type="ECO:0000256" key="6">
    <source>
        <dbReference type="ARBA" id="ARBA00022723"/>
    </source>
</evidence>
<evidence type="ECO:0000256" key="2">
    <source>
        <dbReference type="ARBA" id="ARBA00005135"/>
    </source>
</evidence>
<evidence type="ECO:0000256" key="7">
    <source>
        <dbReference type="ARBA" id="ARBA00022801"/>
    </source>
</evidence>
<dbReference type="NCBIfam" id="TIGR01488">
    <property type="entry name" value="HAD-SF-IB"/>
    <property type="match status" value="1"/>
</dbReference>
<dbReference type="Gene3D" id="3.40.50.1000">
    <property type="entry name" value="HAD superfamily/HAD-like"/>
    <property type="match status" value="1"/>
</dbReference>
<keyword evidence="6" id="KW-0479">Metal-binding</keyword>
<protein>
    <recommendedName>
        <fullName evidence="4">phosphoserine phosphatase</fullName>
        <ecNumber evidence="4">3.1.3.3</ecNumber>
    </recommendedName>
    <alternativeName>
        <fullName evidence="10">O-phosphoserine phosphohydrolase</fullName>
    </alternativeName>
</protein>
<accession>A0A3B0UME2</accession>
<sequence>AEVLGIKAKIAEITKQAMDGELDFAQALATRVMLLKGLNLSQIKQVRRESITLSPGGRVLVKTMKEYGAYCELVSGGFSIFADFFAKRIGFDNATANQLEFDDNEQLTGKVIPPIVDAKTKTDRLQFLVEELGITIDETITVGDGANDLPMIKMAGIGVALHAKPSVASAAPYSLKHADLSALLYMQGFNEEEFIR</sequence>
<dbReference type="GO" id="GO:0006564">
    <property type="term" value="P:L-serine biosynthetic process"/>
    <property type="evidence" value="ECO:0007669"/>
    <property type="project" value="UniProtKB-KW"/>
</dbReference>
<evidence type="ECO:0000256" key="10">
    <source>
        <dbReference type="ARBA" id="ARBA00031693"/>
    </source>
</evidence>
<keyword evidence="7 11" id="KW-0378">Hydrolase</keyword>
<feature type="non-terminal residue" evidence="11">
    <location>
        <position position="1"/>
    </location>
</feature>
<dbReference type="EC" id="3.1.3.3" evidence="4"/>
<evidence type="ECO:0000313" key="11">
    <source>
        <dbReference type="EMBL" id="VAW21414.1"/>
    </source>
</evidence>
<evidence type="ECO:0000256" key="5">
    <source>
        <dbReference type="ARBA" id="ARBA00022605"/>
    </source>
</evidence>
<dbReference type="InterPro" id="IPR023214">
    <property type="entry name" value="HAD_sf"/>
</dbReference>
<reference evidence="11" key="1">
    <citation type="submission" date="2018-06" db="EMBL/GenBank/DDBJ databases">
        <authorList>
            <person name="Zhirakovskaya E."/>
        </authorList>
    </citation>
    <scope>NUCLEOTIDE SEQUENCE</scope>
</reference>
<keyword evidence="8" id="KW-0460">Magnesium</keyword>
<dbReference type="PANTHER" id="PTHR43344:SF2">
    <property type="entry name" value="PHOSPHOSERINE PHOSPHATASE"/>
    <property type="match status" value="1"/>
</dbReference>
<dbReference type="UniPathway" id="UPA00135">
    <property type="reaction ID" value="UER00198"/>
</dbReference>
<dbReference type="EMBL" id="UOEQ01000349">
    <property type="protein sequence ID" value="VAW21414.1"/>
    <property type="molecule type" value="Genomic_DNA"/>
</dbReference>
<dbReference type="AlphaFoldDB" id="A0A3B0UME2"/>
<dbReference type="Pfam" id="PF12710">
    <property type="entry name" value="HAD"/>
    <property type="match status" value="1"/>
</dbReference>
<dbReference type="InterPro" id="IPR004469">
    <property type="entry name" value="PSP"/>
</dbReference>
<gene>
    <name evidence="11" type="ORF">MNBD_ALPHA11-1105</name>
</gene>
<name>A0A3B0UME2_9ZZZZ</name>
<proteinExistence type="inferred from homology"/>
<comment type="similarity">
    <text evidence="3">Belongs to the HAD-like hydrolase superfamily. SerB family.</text>
</comment>
<dbReference type="GO" id="GO:0036424">
    <property type="term" value="F:L-phosphoserine phosphatase activity"/>
    <property type="evidence" value="ECO:0007669"/>
    <property type="project" value="InterPro"/>
</dbReference>